<keyword evidence="5 9" id="KW-0418">Kinase</keyword>
<dbReference type="Proteomes" id="UP000321039">
    <property type="component" value="Unassembled WGS sequence"/>
</dbReference>
<dbReference type="InterPro" id="IPR011009">
    <property type="entry name" value="Kinase-like_dom_sf"/>
</dbReference>
<evidence type="ECO:0000313" key="9">
    <source>
        <dbReference type="EMBL" id="TXS96608.1"/>
    </source>
</evidence>
<dbReference type="Pfam" id="PF00069">
    <property type="entry name" value="Pkinase"/>
    <property type="match status" value="1"/>
</dbReference>
<evidence type="ECO:0000313" key="10">
    <source>
        <dbReference type="Proteomes" id="UP000321039"/>
    </source>
</evidence>
<keyword evidence="6 7" id="KW-0067">ATP-binding</keyword>
<dbReference type="InterPro" id="IPR000719">
    <property type="entry name" value="Prot_kinase_dom"/>
</dbReference>
<dbReference type="PROSITE" id="PS00108">
    <property type="entry name" value="PROTEIN_KINASE_ST"/>
    <property type="match status" value="1"/>
</dbReference>
<dbReference type="CDD" id="cd14014">
    <property type="entry name" value="STKc_PknB_like"/>
    <property type="match status" value="1"/>
</dbReference>
<feature type="binding site" evidence="7">
    <location>
        <position position="37"/>
    </location>
    <ligand>
        <name>ATP</name>
        <dbReference type="ChEBI" id="CHEBI:30616"/>
    </ligand>
</feature>
<dbReference type="SUPFAM" id="SSF56112">
    <property type="entry name" value="Protein kinase-like (PK-like)"/>
    <property type="match status" value="1"/>
</dbReference>
<dbReference type="GO" id="GO:0005524">
    <property type="term" value="F:ATP binding"/>
    <property type="evidence" value="ECO:0007669"/>
    <property type="project" value="UniProtKB-UniRule"/>
</dbReference>
<protein>
    <recommendedName>
        <fullName evidence="1">non-specific serine/threonine protein kinase</fullName>
        <ecNumber evidence="1">2.7.11.1</ecNumber>
    </recommendedName>
</protein>
<evidence type="ECO:0000256" key="2">
    <source>
        <dbReference type="ARBA" id="ARBA00022527"/>
    </source>
</evidence>
<dbReference type="EC" id="2.7.11.1" evidence="1"/>
<dbReference type="InterPro" id="IPR008271">
    <property type="entry name" value="Ser/Thr_kinase_AS"/>
</dbReference>
<gene>
    <name evidence="9" type="ORF">FV139_03780</name>
</gene>
<evidence type="ECO:0000256" key="7">
    <source>
        <dbReference type="PROSITE-ProRule" id="PRU10141"/>
    </source>
</evidence>
<feature type="domain" description="Protein kinase" evidence="8">
    <location>
        <begin position="8"/>
        <end position="264"/>
    </location>
</feature>
<keyword evidence="4 7" id="KW-0547">Nucleotide-binding</keyword>
<evidence type="ECO:0000256" key="6">
    <source>
        <dbReference type="ARBA" id="ARBA00022840"/>
    </source>
</evidence>
<dbReference type="FunFam" id="1.10.510.10:FF:000021">
    <property type="entry name" value="Serine/threonine protein kinase"/>
    <property type="match status" value="1"/>
</dbReference>
<evidence type="ECO:0000256" key="5">
    <source>
        <dbReference type="ARBA" id="ARBA00022777"/>
    </source>
</evidence>
<sequence>MTPQIDGYEMVRQLGHGGMSTVWLAIQTSFPRQVALKIMSDNLASSPTFVERFLREARIVANLEHRGIVHVYDMGKTPDATYLTMEHLPGGDLSRRLAAGEVSPEEGVEIIREIASALAYAHSEQVIHRDIKPANILFRKDGSPVLVDFGIARNLESSTEITTAGTVMGTPLYMSPEQCRGEATDLRSDVYSLGALLFQLLEGELPFRGDNHATLALQHTTAPVPPLSPTNQRFSPVVNKALTKIPKDRFQSAAEFLDCLNSCLAEGNRAPSSRETTGAKTVRRVTPAKVTAEKRPARHRVPVWILGAVAAAAIAAGMIVLNQRPVTEGEAGRTTGAETIPGSGEAIPASVTTPIEQERETTTELLRRAKVHVWNNQMFEPAGDNALDLVERVLEQEPEQPDAVELKARLINTLATEISSADERGDRQFVKQGLRRLRDSGAADIAENIERQLQ</sequence>
<dbReference type="GO" id="GO:0004674">
    <property type="term" value="F:protein serine/threonine kinase activity"/>
    <property type="evidence" value="ECO:0007669"/>
    <property type="project" value="UniProtKB-KW"/>
</dbReference>
<dbReference type="PANTHER" id="PTHR43289:SF6">
    <property type="entry name" value="SERINE_THREONINE-PROTEIN KINASE NEKL-3"/>
    <property type="match status" value="1"/>
</dbReference>
<accession>A0A5C9A791</accession>
<evidence type="ECO:0000256" key="3">
    <source>
        <dbReference type="ARBA" id="ARBA00022679"/>
    </source>
</evidence>
<dbReference type="PROSITE" id="PS00107">
    <property type="entry name" value="PROTEIN_KINASE_ATP"/>
    <property type="match status" value="1"/>
</dbReference>
<reference evidence="9 10" key="1">
    <citation type="submission" date="2019-08" db="EMBL/GenBank/DDBJ databases">
        <title>Parahaliea maris sp. nov., isolated from the surface seawater.</title>
        <authorList>
            <person name="Liu Y."/>
        </authorList>
    </citation>
    <scope>NUCLEOTIDE SEQUENCE [LARGE SCALE GENOMIC DNA]</scope>
    <source>
        <strain evidence="9 10">HSLHS9</strain>
    </source>
</reference>
<name>A0A5C9A791_9GAMM</name>
<comment type="caution">
    <text evidence="9">The sequence shown here is derived from an EMBL/GenBank/DDBJ whole genome shotgun (WGS) entry which is preliminary data.</text>
</comment>
<keyword evidence="3" id="KW-0808">Transferase</keyword>
<organism evidence="9 10">
    <name type="scientific">Parahaliea maris</name>
    <dbReference type="NCBI Taxonomy" id="2716870"/>
    <lineage>
        <taxon>Bacteria</taxon>
        <taxon>Pseudomonadati</taxon>
        <taxon>Pseudomonadota</taxon>
        <taxon>Gammaproteobacteria</taxon>
        <taxon>Cellvibrionales</taxon>
        <taxon>Halieaceae</taxon>
        <taxon>Parahaliea</taxon>
    </lineage>
</organism>
<dbReference type="PANTHER" id="PTHR43289">
    <property type="entry name" value="MITOGEN-ACTIVATED PROTEIN KINASE KINASE KINASE 20-RELATED"/>
    <property type="match status" value="1"/>
</dbReference>
<dbReference type="AlphaFoldDB" id="A0A5C9A791"/>
<dbReference type="Gene3D" id="1.10.510.10">
    <property type="entry name" value="Transferase(Phosphotransferase) domain 1"/>
    <property type="match status" value="1"/>
</dbReference>
<evidence type="ECO:0000256" key="1">
    <source>
        <dbReference type="ARBA" id="ARBA00012513"/>
    </source>
</evidence>
<dbReference type="RefSeq" id="WP_148066880.1">
    <property type="nucleotide sequence ID" value="NZ_VRZA01000001.1"/>
</dbReference>
<keyword evidence="10" id="KW-1185">Reference proteome</keyword>
<proteinExistence type="predicted"/>
<keyword evidence="2 9" id="KW-0723">Serine/threonine-protein kinase</keyword>
<dbReference type="PROSITE" id="PS50011">
    <property type="entry name" value="PROTEIN_KINASE_DOM"/>
    <property type="match status" value="1"/>
</dbReference>
<dbReference type="SMART" id="SM00220">
    <property type="entry name" value="S_TKc"/>
    <property type="match status" value="1"/>
</dbReference>
<dbReference type="EMBL" id="VRZA01000001">
    <property type="protein sequence ID" value="TXS96608.1"/>
    <property type="molecule type" value="Genomic_DNA"/>
</dbReference>
<dbReference type="Gene3D" id="3.30.200.20">
    <property type="entry name" value="Phosphorylase Kinase, domain 1"/>
    <property type="match status" value="1"/>
</dbReference>
<evidence type="ECO:0000259" key="8">
    <source>
        <dbReference type="PROSITE" id="PS50011"/>
    </source>
</evidence>
<evidence type="ECO:0000256" key="4">
    <source>
        <dbReference type="ARBA" id="ARBA00022741"/>
    </source>
</evidence>
<dbReference type="InterPro" id="IPR017441">
    <property type="entry name" value="Protein_kinase_ATP_BS"/>
</dbReference>